<evidence type="ECO:0000313" key="1">
    <source>
        <dbReference type="EMBL" id="KAL3694079.1"/>
    </source>
</evidence>
<keyword evidence="2" id="KW-1185">Reference proteome</keyword>
<dbReference type="EMBL" id="JBJQOH010000003">
    <property type="protein sequence ID" value="KAL3694079.1"/>
    <property type="molecule type" value="Genomic_DNA"/>
</dbReference>
<comment type="caution">
    <text evidence="1">The sequence shown here is derived from an EMBL/GenBank/DDBJ whole genome shotgun (WGS) entry which is preliminary data.</text>
</comment>
<dbReference type="SUPFAM" id="SSF56219">
    <property type="entry name" value="DNase I-like"/>
    <property type="match status" value="1"/>
</dbReference>
<protein>
    <recommendedName>
        <fullName evidence="3">Endonuclease/exonuclease/phosphatase domain-containing protein</fullName>
    </recommendedName>
</protein>
<dbReference type="Gene3D" id="3.60.10.10">
    <property type="entry name" value="Endonuclease/exonuclease/phosphatase"/>
    <property type="match status" value="1"/>
</dbReference>
<sequence>MNDKVEGLQVTFPAERQHVVAALDERLRSYADITRSPETATVGSDIQTLGIIVEDMDPKFRKYTEESKVSHSAILQEYEKEQGARVRKALNIRVAGLPKSTDEVTQDLVLDSFFRKDLRVLEPQIVSAVRVGRNDKGPQTILVHFASAECRTVVLSNRGALKGRKIRLDSDLTPGLSEAVIKGAEEVWAGSDVIALTETDGLQLKIEVENINTWKQFVGLRIDDGVHWFFLIVVYFAPSGATVYLDLDNTYTFSSLTQLVMRLRSKGALCVAGDFNARLGSFQINALSTVGDCGIHDEEDPGWERLSMDDGRNGLSSSFMHFVYVCGLSILNGVRRYSGTQEFTCFTPSLIDYVLASKDARERVQSFSLGQLSLESDHHPLLFTLSGLQIRRQKIKPHLPISLKLDYRLHKQYASYCSLCCSTRLRLLIVEFPNNKPPVVEPSLRQKNYADIPGIAPTKWEEDLSAIDISRMIEGQRVWTDDFHAANVDSCATGLQKEALRFRHICFDEITLTRQQALKIFIRNSGGIRLDQLKVLRHTLHVPSG</sequence>
<evidence type="ECO:0000313" key="2">
    <source>
        <dbReference type="Proteomes" id="UP001633002"/>
    </source>
</evidence>
<gene>
    <name evidence="1" type="ORF">R1sor_007730</name>
</gene>
<accession>A0ABD3HUR7</accession>
<reference evidence="1 2" key="1">
    <citation type="submission" date="2024-09" db="EMBL/GenBank/DDBJ databases">
        <title>Chromosome-scale assembly of Riccia sorocarpa.</title>
        <authorList>
            <person name="Paukszto L."/>
        </authorList>
    </citation>
    <scope>NUCLEOTIDE SEQUENCE [LARGE SCALE GENOMIC DNA]</scope>
    <source>
        <strain evidence="1">LP-2024</strain>
        <tissue evidence="1">Aerial parts of the thallus</tissue>
    </source>
</reference>
<organism evidence="1 2">
    <name type="scientific">Riccia sorocarpa</name>
    <dbReference type="NCBI Taxonomy" id="122646"/>
    <lineage>
        <taxon>Eukaryota</taxon>
        <taxon>Viridiplantae</taxon>
        <taxon>Streptophyta</taxon>
        <taxon>Embryophyta</taxon>
        <taxon>Marchantiophyta</taxon>
        <taxon>Marchantiopsida</taxon>
        <taxon>Marchantiidae</taxon>
        <taxon>Marchantiales</taxon>
        <taxon>Ricciaceae</taxon>
        <taxon>Riccia</taxon>
    </lineage>
</organism>
<name>A0ABD3HUR7_9MARC</name>
<proteinExistence type="predicted"/>
<dbReference type="Proteomes" id="UP001633002">
    <property type="component" value="Unassembled WGS sequence"/>
</dbReference>
<dbReference type="InterPro" id="IPR036691">
    <property type="entry name" value="Endo/exonu/phosph_ase_sf"/>
</dbReference>
<dbReference type="AlphaFoldDB" id="A0ABD3HUR7"/>
<evidence type="ECO:0008006" key="3">
    <source>
        <dbReference type="Google" id="ProtNLM"/>
    </source>
</evidence>